<dbReference type="InterPro" id="IPR049092">
    <property type="entry name" value="MIOS_a-sol"/>
</dbReference>
<feature type="domain" description="MIOS-like alpha-solenoid" evidence="6">
    <location>
        <begin position="639"/>
        <end position="865"/>
    </location>
</feature>
<evidence type="ECO:0000256" key="3">
    <source>
        <dbReference type="ARBA" id="ARBA00022737"/>
    </source>
</evidence>
<dbReference type="Proteomes" id="UP001139887">
    <property type="component" value="Unassembled WGS sequence"/>
</dbReference>
<dbReference type="GO" id="GO:1904263">
    <property type="term" value="P:positive regulation of TORC1 signaling"/>
    <property type="evidence" value="ECO:0007669"/>
    <property type="project" value="TreeGrafter"/>
</dbReference>
<dbReference type="AlphaFoldDB" id="A0A9W8M383"/>
<keyword evidence="2" id="KW-0853">WD repeat</keyword>
<feature type="region of interest" description="Disordered" evidence="4">
    <location>
        <begin position="526"/>
        <end position="566"/>
    </location>
</feature>
<evidence type="ECO:0000256" key="4">
    <source>
        <dbReference type="SAM" id="MobiDB-lite"/>
    </source>
</evidence>
<feature type="region of interest" description="Disordered" evidence="4">
    <location>
        <begin position="1005"/>
        <end position="1028"/>
    </location>
</feature>
<feature type="region of interest" description="Disordered" evidence="4">
    <location>
        <begin position="180"/>
        <end position="204"/>
    </location>
</feature>
<dbReference type="CDD" id="cd16691">
    <property type="entry name" value="mRING-H2-C3H3C2_Mio"/>
    <property type="match status" value="1"/>
</dbReference>
<evidence type="ECO:0000313" key="7">
    <source>
        <dbReference type="EMBL" id="KAJ2852607.1"/>
    </source>
</evidence>
<dbReference type="PANTHER" id="PTHR16453:SF9">
    <property type="entry name" value="GATOR COMPLEX PROTEIN MIOS"/>
    <property type="match status" value="1"/>
</dbReference>
<protein>
    <recommendedName>
        <fullName evidence="9">WD repeat protein mio zinc-ribbon like domain-containing protein</fullName>
    </recommendedName>
</protein>
<keyword evidence="8" id="KW-1185">Reference proteome</keyword>
<evidence type="ECO:0000259" key="6">
    <source>
        <dbReference type="Pfam" id="PF21719"/>
    </source>
</evidence>
<comment type="caution">
    <text evidence="7">The sequence shown here is derived from an EMBL/GenBank/DDBJ whole genome shotgun (WGS) entry which is preliminary data.</text>
</comment>
<dbReference type="InterPro" id="IPR015943">
    <property type="entry name" value="WD40/YVTN_repeat-like_dom_sf"/>
</dbReference>
<dbReference type="EMBL" id="JANBUW010000002">
    <property type="protein sequence ID" value="KAJ2852607.1"/>
    <property type="molecule type" value="Genomic_DNA"/>
</dbReference>
<dbReference type="PANTHER" id="PTHR16453">
    <property type="entry name" value="WD40 DOMAIN-CONTAINING PROTEIN MIO FAMILY MEMBER"/>
    <property type="match status" value="1"/>
</dbReference>
<dbReference type="Pfam" id="PF21719">
    <property type="entry name" value="MIOS_a-sol"/>
    <property type="match status" value="1"/>
</dbReference>
<feature type="compositionally biased region" description="Polar residues" evidence="4">
    <location>
        <begin position="526"/>
        <end position="546"/>
    </location>
</feature>
<feature type="compositionally biased region" description="Low complexity" evidence="4">
    <location>
        <begin position="192"/>
        <end position="204"/>
    </location>
</feature>
<dbReference type="Gene3D" id="2.130.10.10">
    <property type="entry name" value="YVTN repeat-like/Quinoprotein amine dehydrogenase"/>
    <property type="match status" value="1"/>
</dbReference>
<evidence type="ECO:0008006" key="9">
    <source>
        <dbReference type="Google" id="ProtNLM"/>
    </source>
</evidence>
<feature type="domain" description="GATOR2 complex protein MIO zinc-ribbon like" evidence="5">
    <location>
        <begin position="1096"/>
        <end position="1172"/>
    </location>
</feature>
<dbReference type="GO" id="GO:0034198">
    <property type="term" value="P:cellular response to amino acid starvation"/>
    <property type="evidence" value="ECO:0007669"/>
    <property type="project" value="TreeGrafter"/>
</dbReference>
<evidence type="ECO:0000256" key="1">
    <source>
        <dbReference type="ARBA" id="ARBA00009713"/>
    </source>
</evidence>
<dbReference type="Pfam" id="PF17034">
    <property type="entry name" value="zinc_ribbon_16"/>
    <property type="match status" value="1"/>
</dbReference>
<dbReference type="OrthoDB" id="341486at2759"/>
<sequence length="1175" mass="128726">MVQRRTLAMRWLQPEWDCRFVIGSDVGLRLYRMTSAQGGDNGARFEMADFRSIRHAVTSLASYPRPLEQSSIIAVGNLAGEVGLQFYAARGAEGLGMDYASSGVSIYEASGRICRDMEFSSVNNDLLACGFDHKEGRPSLHIHDLASNMDIRQLLGTRSTPWSTHSESVDNMSDITHRTQKLQIQPQRTHSRAPSAASSALATSTRDAEYGPSYSGSGVTSLCWIPGSADDLLVASKKTRSSIRWYDLRARSSGETVLYVPMSDPDSTDAVTPGTVYDLQFDPFNNMRYMAHDRRGLVNMWDIRWATTPVHTFNTGQKNVLNMQFSPRHSGMVASLEADSNVFEIVSINELLNGRIMQNQRLDARAFLDDARMKDHYDDDHMALLSTPPPRGIRVWTHQASTVPPPASASEPHTAFMWVPAVVSNATRAREQLISSTASGTLHVTRLPQPYVSTINCRGDMAMSNNWSRLQNALPASKLEMDILHGAISEIHEVVLDKSSRQSHSTQASTAGLKSGLARTAAASAGVSTTPSLSSVQQANQPQNGSGLLARRHQAARQNPSEGDTRAAQLRERLRTMNLGLSSSTQTMASTDAGLKMLPADLRERLAAGAVTFDPETGDRYASDTAVEAALAGDILVQMRQRALQGYGTNADKNAHMFQHNMQMYDMWQWIRDASIRRSSGAHFVEFGVDASFYGVYEIMKLRHKQLKYIYKLQPLEAHQRKMAASLPRSRLDGQRLLALRYCGWGLSGYIREQHVHALESAGKFSVAAGTSFVYGDYQRCLQSLEKSSAQDQKLLSFMLRAQLDADNRLAPALAGSGGTLAPGDMFKCPHLQMIFMYLATGDWERVLDNMERLPLSYRVAVALRYLDDSSLMRRLLRMGRQAVRHGEIDGLLITGISGGGRLVMQAYVDSTADVQTAALVSIFDPSNDVEAAETAEKWIYGYRHLLNMWRMFTTRCLFDIAHGNSRESKGLARVSEVAQKIAVQPADVRCTFCHQSLDTEASKRTGRLAGGSSAGLRTDGSTVSTPGAGVPMGVAAAPGIVGPGIGGVHGGNKNSGSDARLLHMTTAQPLLGQKGAGGDARRKDMQQAQTRLLYTHCPRCNNDLPRCVVCRMKLGTLVPQSNEAGAAISGDFAQWFSWCQTCGHGGHVSHMQGWFATHAECPVPACSCECDLRD</sequence>
<dbReference type="InterPro" id="IPR037593">
    <property type="entry name" value="MIOS/Sea4"/>
</dbReference>
<dbReference type="InterPro" id="IPR031488">
    <property type="entry name" value="Zn_ribbon_mio"/>
</dbReference>
<organism evidence="7 8">
    <name type="scientific">Coemansia brasiliensis</name>
    <dbReference type="NCBI Taxonomy" id="2650707"/>
    <lineage>
        <taxon>Eukaryota</taxon>
        <taxon>Fungi</taxon>
        <taxon>Fungi incertae sedis</taxon>
        <taxon>Zoopagomycota</taxon>
        <taxon>Kickxellomycotina</taxon>
        <taxon>Kickxellomycetes</taxon>
        <taxon>Kickxellales</taxon>
        <taxon>Kickxellaceae</taxon>
        <taxon>Coemansia</taxon>
    </lineage>
</organism>
<evidence type="ECO:0000256" key="2">
    <source>
        <dbReference type="ARBA" id="ARBA00022574"/>
    </source>
</evidence>
<dbReference type="GO" id="GO:0005737">
    <property type="term" value="C:cytoplasm"/>
    <property type="evidence" value="ECO:0007669"/>
    <property type="project" value="TreeGrafter"/>
</dbReference>
<name>A0A9W8M383_9FUNG</name>
<evidence type="ECO:0000313" key="8">
    <source>
        <dbReference type="Proteomes" id="UP001139887"/>
    </source>
</evidence>
<dbReference type="InterPro" id="IPR036322">
    <property type="entry name" value="WD40_repeat_dom_sf"/>
</dbReference>
<proteinExistence type="inferred from homology"/>
<reference evidence="7" key="1">
    <citation type="submission" date="2022-07" db="EMBL/GenBank/DDBJ databases">
        <title>Phylogenomic reconstructions and comparative analyses of Kickxellomycotina fungi.</title>
        <authorList>
            <person name="Reynolds N.K."/>
            <person name="Stajich J.E."/>
            <person name="Barry K."/>
            <person name="Grigoriev I.V."/>
            <person name="Crous P."/>
            <person name="Smith M.E."/>
        </authorList>
    </citation>
    <scope>NUCLEOTIDE SEQUENCE</scope>
    <source>
        <strain evidence="7">NRRL 1566</strain>
    </source>
</reference>
<gene>
    <name evidence="7" type="ORF">IWW36_000236</name>
</gene>
<dbReference type="SUPFAM" id="SSF50978">
    <property type="entry name" value="WD40 repeat-like"/>
    <property type="match status" value="1"/>
</dbReference>
<accession>A0A9W8M383</accession>
<comment type="similarity">
    <text evidence="1">Belongs to the WD repeat mio family.</text>
</comment>
<evidence type="ECO:0000259" key="5">
    <source>
        <dbReference type="Pfam" id="PF17034"/>
    </source>
</evidence>
<keyword evidence="3" id="KW-0677">Repeat</keyword>